<dbReference type="GO" id="GO:0006298">
    <property type="term" value="P:mismatch repair"/>
    <property type="evidence" value="ECO:0007669"/>
    <property type="project" value="InterPro"/>
</dbReference>
<dbReference type="PANTHER" id="PTHR11361:SF20">
    <property type="entry name" value="MUTS PROTEIN HOMOLOG 5"/>
    <property type="match status" value="1"/>
</dbReference>
<evidence type="ECO:0000313" key="10">
    <source>
        <dbReference type="Proteomes" id="UP000001996"/>
    </source>
</evidence>
<dbReference type="GO" id="GO:0030983">
    <property type="term" value="F:mismatched DNA binding"/>
    <property type="evidence" value="ECO:0007669"/>
    <property type="project" value="InterPro"/>
</dbReference>
<dbReference type="AlphaFoldDB" id="A5E3K2"/>
<dbReference type="SMART" id="SM00534">
    <property type="entry name" value="MUTSac"/>
    <property type="match status" value="1"/>
</dbReference>
<evidence type="ECO:0000259" key="7">
    <source>
        <dbReference type="SMART" id="SM00533"/>
    </source>
</evidence>
<dbReference type="Proteomes" id="UP000001996">
    <property type="component" value="Unassembled WGS sequence"/>
</dbReference>
<evidence type="ECO:0000256" key="2">
    <source>
        <dbReference type="ARBA" id="ARBA00022741"/>
    </source>
</evidence>
<dbReference type="GO" id="GO:0140664">
    <property type="term" value="F:ATP-dependent DNA damage sensor activity"/>
    <property type="evidence" value="ECO:0007669"/>
    <property type="project" value="InterPro"/>
</dbReference>
<dbReference type="OrthoDB" id="29596at2759"/>
<dbReference type="PIRSF" id="PIRSF037677">
    <property type="entry name" value="DNA_mis_repair_Msh6"/>
    <property type="match status" value="1"/>
</dbReference>
<dbReference type="GO" id="GO:0005524">
    <property type="term" value="F:ATP binding"/>
    <property type="evidence" value="ECO:0007669"/>
    <property type="project" value="UniProtKB-KW"/>
</dbReference>
<evidence type="ECO:0000256" key="3">
    <source>
        <dbReference type="ARBA" id="ARBA00022840"/>
    </source>
</evidence>
<keyword evidence="2" id="KW-0547">Nucleotide-binding</keyword>
<dbReference type="Pfam" id="PF00488">
    <property type="entry name" value="MutS_V"/>
    <property type="match status" value="1"/>
</dbReference>
<gene>
    <name evidence="9" type="ORF">LELG_04189</name>
</gene>
<name>A5E3K2_LODEL</name>
<evidence type="ECO:0000256" key="1">
    <source>
        <dbReference type="ARBA" id="ARBA00006271"/>
    </source>
</evidence>
<dbReference type="SUPFAM" id="SSF52540">
    <property type="entry name" value="P-loop containing nucleoside triphosphate hydrolases"/>
    <property type="match status" value="1"/>
</dbReference>
<comment type="function">
    <text evidence="5">Component of the post-replicative DNA mismatch repair system (MMR). Heterodimerizes with MSH2 to form MutS beta, which binds to DNA mismatches thereby initiating DNA repair. MSH3 provides substrate-binding and substrate specificity to the complex. When bound, the MutS beta heterodimer bends the DNA helix and shields approximately 20 base pairs. Acts mainly to repair insertion-deletion loops (IDLs) from 2 to 13 nucleotides in size, but can also repair base-base and single insertion-deletion mismatches that occur during replication. After mismatch binding, forms a ternary complex with the MutL alpha heterodimer, which is thought to be responsible for directing the downstream MMR events, including strand discrimination, excision, and resynthesis. ATP binding and hydrolysis play a pivotal role in mismatch repair functions.</text>
</comment>
<evidence type="ECO:0008006" key="11">
    <source>
        <dbReference type="Google" id="ProtNLM"/>
    </source>
</evidence>
<sequence>MFIDVDLLYALQILPDPSKVFSKSKSQKSCLFDLVNYTATSEGYLLLMDWVRKPLADITLIMERQSMIRYLSSGVFGHDNRGCSQIVTILRSMKGCFAKVRRLKTNEMLWQCWNSLILLLRNSVLIVKLLRQHINVEELHESSLSMSFLLNEDLFAFQELERIIHLVIAIELSAEEGKIIIRDGVDAEIDRLRSIYNNLDSILQTCTKNISECYPGIGFNTIYIPQLGFLVSREITHNVITHDTTDVCLPSDWKEVFATSTHLYYKSPEVRQMDDAYGDVHTLIIDREIEIIQLLQEKEVDKYASTLVDTMLALTELDCLCSLATVSQLPGYKFPKLTTGYDLCLKQSRHPLVETYLNLFVPNDVEFSDQEEEEEEERIMVLTGANFSGKSVFLNQIALITVLAQLGCAIPAQLGVIGVVDMLLTRILSRESLEKHLSTFAIDINQLSKCITLATDKSLILVDEFGKGSDSIDSPALFGGAISYLARMSSPPRCIMSTHYLELFRDHWLANNILSENKRVKYVSMQISLQPDLPLNTQHVDSIKYLYKVKAGVAADSFGIHCAKFCDLPQQIINRAKVFAKMLAQGKDLVDELMLLSKEEETQYAIARDVVMQFLTIEFDETEVSPDKSKADIAKFESLIM</sequence>
<dbReference type="OMA" id="YYRTATT"/>
<dbReference type="Pfam" id="PF05192">
    <property type="entry name" value="MutS_III"/>
    <property type="match status" value="1"/>
</dbReference>
<reference evidence="9 10" key="1">
    <citation type="journal article" date="2009" name="Nature">
        <title>Evolution of pathogenicity and sexual reproduction in eight Candida genomes.</title>
        <authorList>
            <person name="Butler G."/>
            <person name="Rasmussen M.D."/>
            <person name="Lin M.F."/>
            <person name="Santos M.A."/>
            <person name="Sakthikumar S."/>
            <person name="Munro C.A."/>
            <person name="Rheinbay E."/>
            <person name="Grabherr M."/>
            <person name="Forche A."/>
            <person name="Reedy J.L."/>
            <person name="Agrafioti I."/>
            <person name="Arnaud M.B."/>
            <person name="Bates S."/>
            <person name="Brown A.J."/>
            <person name="Brunke S."/>
            <person name="Costanzo M.C."/>
            <person name="Fitzpatrick D.A."/>
            <person name="de Groot P.W."/>
            <person name="Harris D."/>
            <person name="Hoyer L.L."/>
            <person name="Hube B."/>
            <person name="Klis F.M."/>
            <person name="Kodira C."/>
            <person name="Lennard N."/>
            <person name="Logue M.E."/>
            <person name="Martin R."/>
            <person name="Neiman A.M."/>
            <person name="Nikolaou E."/>
            <person name="Quail M.A."/>
            <person name="Quinn J."/>
            <person name="Santos M.C."/>
            <person name="Schmitzberger F.F."/>
            <person name="Sherlock G."/>
            <person name="Shah P."/>
            <person name="Silverstein K.A."/>
            <person name="Skrzypek M.S."/>
            <person name="Soll D."/>
            <person name="Staggs R."/>
            <person name="Stansfield I."/>
            <person name="Stumpf M.P."/>
            <person name="Sudbery P.E."/>
            <person name="Srikantha T."/>
            <person name="Zeng Q."/>
            <person name="Berman J."/>
            <person name="Berriman M."/>
            <person name="Heitman J."/>
            <person name="Gow N.A."/>
            <person name="Lorenz M.C."/>
            <person name="Birren B.W."/>
            <person name="Kellis M."/>
            <person name="Cuomo C.A."/>
        </authorList>
    </citation>
    <scope>NUCLEOTIDE SEQUENCE [LARGE SCALE GENOMIC DNA]</scope>
    <source>
        <strain evidence="10">ATCC 11503 / BCRC 21390 / CBS 2605 / JCM 1781 / NBRC 1676 / NRRL YB-4239</strain>
    </source>
</reference>
<dbReference type="InterPro" id="IPR007696">
    <property type="entry name" value="DNA_mismatch_repair_MutS_core"/>
</dbReference>
<dbReference type="FunCoup" id="A5E3K2">
    <property type="interactions" value="144"/>
</dbReference>
<protein>
    <recommendedName>
        <fullName evidence="11">DNA mismatch repair proteins mutS family domain-containing protein</fullName>
    </recommendedName>
</protein>
<keyword evidence="3" id="KW-0067">ATP-binding</keyword>
<keyword evidence="4" id="KW-0238">DNA-binding</keyword>
<dbReference type="GO" id="GO:0051026">
    <property type="term" value="P:chiasma assembly"/>
    <property type="evidence" value="ECO:0007669"/>
    <property type="project" value="TreeGrafter"/>
</dbReference>
<dbReference type="HOGENOM" id="CLU_002472_8_0_1"/>
<dbReference type="SUPFAM" id="SSF48334">
    <property type="entry name" value="DNA repair protein MutS, domain III"/>
    <property type="match status" value="1"/>
</dbReference>
<comment type="subunit">
    <text evidence="6">Heterodimer consisting of MSH2-MSH3 (MutS beta). Forms a ternary complex with MutL alpha (MLH1-PMS1).</text>
</comment>
<organism evidence="9 10">
    <name type="scientific">Lodderomyces elongisporus (strain ATCC 11503 / CBS 2605 / JCM 1781 / NBRC 1676 / NRRL YB-4239)</name>
    <name type="common">Yeast</name>
    <name type="synonym">Saccharomyces elongisporus</name>
    <dbReference type="NCBI Taxonomy" id="379508"/>
    <lineage>
        <taxon>Eukaryota</taxon>
        <taxon>Fungi</taxon>
        <taxon>Dikarya</taxon>
        <taxon>Ascomycota</taxon>
        <taxon>Saccharomycotina</taxon>
        <taxon>Pichiomycetes</taxon>
        <taxon>Debaryomycetaceae</taxon>
        <taxon>Candida/Lodderomyces clade</taxon>
        <taxon>Lodderomyces</taxon>
    </lineage>
</organism>
<dbReference type="STRING" id="379508.A5E3K2"/>
<keyword evidence="10" id="KW-1185">Reference proteome</keyword>
<proteinExistence type="inferred from homology"/>
<dbReference type="InParanoid" id="A5E3K2"/>
<dbReference type="PANTHER" id="PTHR11361">
    <property type="entry name" value="DNA MISMATCH REPAIR PROTEIN MUTS FAMILY MEMBER"/>
    <property type="match status" value="1"/>
</dbReference>
<dbReference type="eggNOG" id="KOG0221">
    <property type="taxonomic scope" value="Eukaryota"/>
</dbReference>
<dbReference type="Gene3D" id="1.10.1420.10">
    <property type="match status" value="2"/>
</dbReference>
<dbReference type="EMBL" id="CH981529">
    <property type="protein sequence ID" value="EDK46010.1"/>
    <property type="molecule type" value="Genomic_DNA"/>
</dbReference>
<accession>A5E3K2</accession>
<dbReference type="GO" id="GO:0005634">
    <property type="term" value="C:nucleus"/>
    <property type="evidence" value="ECO:0007669"/>
    <property type="project" value="TreeGrafter"/>
</dbReference>
<evidence type="ECO:0000256" key="4">
    <source>
        <dbReference type="ARBA" id="ARBA00023125"/>
    </source>
</evidence>
<dbReference type="InterPro" id="IPR036187">
    <property type="entry name" value="DNA_mismatch_repair_MutS_sf"/>
</dbReference>
<evidence type="ECO:0000256" key="5">
    <source>
        <dbReference type="ARBA" id="ARBA00025373"/>
    </source>
</evidence>
<dbReference type="InterPro" id="IPR045076">
    <property type="entry name" value="MutS"/>
</dbReference>
<dbReference type="Gene3D" id="3.40.50.300">
    <property type="entry name" value="P-loop containing nucleotide triphosphate hydrolases"/>
    <property type="match status" value="1"/>
</dbReference>
<feature type="domain" description="DNA mismatch repair proteins mutS family" evidence="8">
    <location>
        <begin position="377"/>
        <end position="581"/>
    </location>
</feature>
<evidence type="ECO:0000313" key="9">
    <source>
        <dbReference type="EMBL" id="EDK46010.1"/>
    </source>
</evidence>
<dbReference type="VEuPathDB" id="FungiDB:LELG_04189"/>
<evidence type="ECO:0000256" key="6">
    <source>
        <dbReference type="ARBA" id="ARBA00025902"/>
    </source>
</evidence>
<evidence type="ECO:0000259" key="8">
    <source>
        <dbReference type="SMART" id="SM00534"/>
    </source>
</evidence>
<dbReference type="InterPro" id="IPR027417">
    <property type="entry name" value="P-loop_NTPase"/>
</dbReference>
<dbReference type="InterPro" id="IPR000432">
    <property type="entry name" value="DNA_mismatch_repair_MutS_C"/>
</dbReference>
<comment type="similarity">
    <text evidence="1">Belongs to the DNA mismatch repair MutS family.</text>
</comment>
<feature type="domain" description="DNA mismatch repair protein MutS core" evidence="7">
    <location>
        <begin position="26"/>
        <end position="356"/>
    </location>
</feature>
<dbReference type="InterPro" id="IPR017261">
    <property type="entry name" value="DNA_mismatch_repair_MutS/MSH"/>
</dbReference>
<dbReference type="SMART" id="SM00533">
    <property type="entry name" value="MUTSd"/>
    <property type="match status" value="1"/>
</dbReference>